<dbReference type="GO" id="GO:0098542">
    <property type="term" value="P:defense response to other organism"/>
    <property type="evidence" value="ECO:0007669"/>
    <property type="project" value="InterPro"/>
</dbReference>
<comment type="caution">
    <text evidence="7">The sequence shown here is derived from an EMBL/GenBank/DDBJ whole genome shotgun (WGS) entry which is preliminary data.</text>
</comment>
<evidence type="ECO:0000256" key="3">
    <source>
        <dbReference type="ARBA" id="ARBA00022989"/>
    </source>
</evidence>
<proteinExistence type="predicted"/>
<dbReference type="InterPro" id="IPR044839">
    <property type="entry name" value="NDR1-like"/>
</dbReference>
<evidence type="ECO:0000256" key="5">
    <source>
        <dbReference type="SAM" id="MobiDB-lite"/>
    </source>
</evidence>
<reference evidence="7" key="1">
    <citation type="journal article" date="2018" name="DNA Res.">
        <title>Multiple hybrid de novo genome assembly of finger millet, an orphan allotetraploid crop.</title>
        <authorList>
            <person name="Hatakeyama M."/>
            <person name="Aluri S."/>
            <person name="Balachadran M.T."/>
            <person name="Sivarajan S.R."/>
            <person name="Patrignani A."/>
            <person name="Gruter S."/>
            <person name="Poveda L."/>
            <person name="Shimizu-Inatsugi R."/>
            <person name="Baeten J."/>
            <person name="Francoijs K.J."/>
            <person name="Nataraja K.N."/>
            <person name="Reddy Y.A.N."/>
            <person name="Phadnis S."/>
            <person name="Ravikumar R.L."/>
            <person name="Schlapbach R."/>
            <person name="Sreeman S.M."/>
            <person name="Shimizu K.K."/>
        </authorList>
    </citation>
    <scope>NUCLEOTIDE SEQUENCE</scope>
</reference>
<keyword evidence="3" id="KW-1133">Transmembrane helix</keyword>
<evidence type="ECO:0000313" key="9">
    <source>
        <dbReference type="Proteomes" id="UP001054889"/>
    </source>
</evidence>
<feature type="compositionally biased region" description="Basic residues" evidence="5">
    <location>
        <begin position="12"/>
        <end position="31"/>
    </location>
</feature>
<evidence type="ECO:0000259" key="6">
    <source>
        <dbReference type="Pfam" id="PF03168"/>
    </source>
</evidence>
<dbReference type="Pfam" id="PF03168">
    <property type="entry name" value="LEA_2"/>
    <property type="match status" value="1"/>
</dbReference>
<dbReference type="PANTHER" id="PTHR31234:SF2">
    <property type="entry name" value="OS05G0199100 PROTEIN"/>
    <property type="match status" value="1"/>
</dbReference>
<feature type="domain" description="Late embryogenesis abundant protein LEA-2 subgroup" evidence="6">
    <location>
        <begin position="68"/>
        <end position="151"/>
    </location>
</feature>
<protein>
    <recommendedName>
        <fullName evidence="6">Late embryogenesis abundant protein LEA-2 subgroup domain-containing protein</fullName>
    </recommendedName>
</protein>
<evidence type="ECO:0000256" key="4">
    <source>
        <dbReference type="ARBA" id="ARBA00023136"/>
    </source>
</evidence>
<keyword evidence="9" id="KW-1185">Reference proteome</keyword>
<dbReference type="GO" id="GO:0016020">
    <property type="term" value="C:membrane"/>
    <property type="evidence" value="ECO:0007669"/>
    <property type="project" value="UniProtKB-SubCell"/>
</dbReference>
<dbReference type="EMBL" id="BQKI01000002">
    <property type="protein sequence ID" value="GJM88907.1"/>
    <property type="molecule type" value="Genomic_DNA"/>
</dbReference>
<evidence type="ECO:0000313" key="8">
    <source>
        <dbReference type="EMBL" id="GJM89308.1"/>
    </source>
</evidence>
<feature type="region of interest" description="Disordered" evidence="5">
    <location>
        <begin position="1"/>
        <end position="39"/>
    </location>
</feature>
<evidence type="ECO:0000256" key="1">
    <source>
        <dbReference type="ARBA" id="ARBA00004167"/>
    </source>
</evidence>
<organism evidence="7 9">
    <name type="scientific">Eleusine coracana subsp. coracana</name>
    <dbReference type="NCBI Taxonomy" id="191504"/>
    <lineage>
        <taxon>Eukaryota</taxon>
        <taxon>Viridiplantae</taxon>
        <taxon>Streptophyta</taxon>
        <taxon>Embryophyta</taxon>
        <taxon>Tracheophyta</taxon>
        <taxon>Spermatophyta</taxon>
        <taxon>Magnoliopsida</taxon>
        <taxon>Liliopsida</taxon>
        <taxon>Poales</taxon>
        <taxon>Poaceae</taxon>
        <taxon>PACMAD clade</taxon>
        <taxon>Chloridoideae</taxon>
        <taxon>Cynodonteae</taxon>
        <taxon>Eleusininae</taxon>
        <taxon>Eleusine</taxon>
    </lineage>
</organism>
<evidence type="ECO:0000313" key="7">
    <source>
        <dbReference type="EMBL" id="GJM88907.1"/>
    </source>
</evidence>
<accession>A0AAV5BSH6</accession>
<dbReference type="InterPro" id="IPR004864">
    <property type="entry name" value="LEA_2"/>
</dbReference>
<sequence>MPLAPAPDPHLRGVRRPGHPPPRRGGRHRGARPAPPRDPVTELLSVTATGVLPAGVSVQLNVTFLLVARVRNPNPAAFRHGAAATALLYRGAAVGGGEVPPGVVPSRGDAILRMNMTVEAGRFVEAAAGVGGLVADVIDGEMEFEARTDVPGTVVLLGFVKRKVEARSVCRVVVGVADVQVRRQECHNQAKL</sequence>
<keyword evidence="4" id="KW-0472">Membrane</keyword>
<dbReference type="SUPFAM" id="SSF117070">
    <property type="entry name" value="LEA14-like"/>
    <property type="match status" value="1"/>
</dbReference>
<name>A0AAV5BSH6_ELECO</name>
<keyword evidence="2" id="KW-0812">Transmembrane</keyword>
<comment type="subcellular location">
    <subcellularLocation>
        <location evidence="1">Membrane</location>
        <topology evidence="1">Single-pass membrane protein</topology>
    </subcellularLocation>
</comment>
<dbReference type="PANTHER" id="PTHR31234">
    <property type="entry name" value="LATE EMBRYOGENESIS ABUNDANT (LEA) HYDROXYPROLINE-RICH GLYCOPROTEIN FAMILY"/>
    <property type="match status" value="1"/>
</dbReference>
<dbReference type="Proteomes" id="UP001054889">
    <property type="component" value="Unassembled WGS sequence"/>
</dbReference>
<dbReference type="Gene3D" id="2.60.40.1820">
    <property type="match status" value="1"/>
</dbReference>
<evidence type="ECO:0000256" key="2">
    <source>
        <dbReference type="ARBA" id="ARBA00022692"/>
    </source>
</evidence>
<reference evidence="7" key="2">
    <citation type="submission" date="2021-12" db="EMBL/GenBank/DDBJ databases">
        <title>Resequencing data analysis of finger millet.</title>
        <authorList>
            <person name="Hatakeyama M."/>
            <person name="Aluri S."/>
            <person name="Balachadran M.T."/>
            <person name="Sivarajan S.R."/>
            <person name="Poveda L."/>
            <person name="Shimizu-Inatsugi R."/>
            <person name="Schlapbach R."/>
            <person name="Sreeman S.M."/>
            <person name="Shimizu K.K."/>
        </authorList>
    </citation>
    <scope>NUCLEOTIDE SEQUENCE</scope>
</reference>
<gene>
    <name evidence="7" type="primary">ga05034</name>
    <name evidence="8" type="synonym">ga05487</name>
    <name evidence="7" type="ORF">PR202_ga05034</name>
    <name evidence="8" type="ORF">PR202_ga05487</name>
</gene>
<dbReference type="AlphaFoldDB" id="A0AAV5BSH6"/>
<dbReference type="EMBL" id="BQKI01000002">
    <property type="protein sequence ID" value="GJM89308.1"/>
    <property type="molecule type" value="Genomic_DNA"/>
</dbReference>